<evidence type="ECO:0000313" key="5">
    <source>
        <dbReference type="Proteomes" id="UP001239265"/>
    </source>
</evidence>
<name>A0ABD5B9T6_ELIMR</name>
<dbReference type="Proteomes" id="UP000324513">
    <property type="component" value="Unassembled WGS sequence"/>
</dbReference>
<feature type="compositionally biased region" description="Low complexity" evidence="1">
    <location>
        <begin position="56"/>
        <end position="68"/>
    </location>
</feature>
<accession>A0ABD5B9T6</accession>
<proteinExistence type="predicted"/>
<dbReference type="EMBL" id="JAUCQJ010000004">
    <property type="protein sequence ID" value="MDQ8750164.1"/>
    <property type="molecule type" value="Genomic_DNA"/>
</dbReference>
<gene>
    <name evidence="3" type="ORF">LX74_01602</name>
    <name evidence="2" type="ORF">QT385_16030</name>
</gene>
<organism evidence="2 5">
    <name type="scientific">Elizabethkingia miricola</name>
    <name type="common">Chryseobacterium miricola</name>
    <dbReference type="NCBI Taxonomy" id="172045"/>
    <lineage>
        <taxon>Bacteria</taxon>
        <taxon>Pseudomonadati</taxon>
        <taxon>Bacteroidota</taxon>
        <taxon>Flavobacteriia</taxon>
        <taxon>Flavobacteriales</taxon>
        <taxon>Weeksellaceae</taxon>
        <taxon>Elizabethkingia</taxon>
    </lineage>
</organism>
<evidence type="ECO:0000313" key="2">
    <source>
        <dbReference type="EMBL" id="MDQ8750164.1"/>
    </source>
</evidence>
<protein>
    <submittedName>
        <fullName evidence="2">Uncharacterized protein</fullName>
    </submittedName>
</protein>
<evidence type="ECO:0000256" key="1">
    <source>
        <dbReference type="SAM" id="MobiDB-lite"/>
    </source>
</evidence>
<sequence>MIRKTKLKENFPKKEYLPPMIEVEFVETEQCIAGSSATVHPGGIGNPDTPAVTDWNNNNINGNTDFDF</sequence>
<comment type="caution">
    <text evidence="2">The sequence shown here is derived from an EMBL/GenBank/DDBJ whole genome shotgun (WGS) entry which is preliminary data.</text>
</comment>
<evidence type="ECO:0000313" key="3">
    <source>
        <dbReference type="EMBL" id="TYO92640.1"/>
    </source>
</evidence>
<reference evidence="3 4" key="1">
    <citation type="submission" date="2019-07" db="EMBL/GenBank/DDBJ databases">
        <title>Genomic Encyclopedia of Archaeal and Bacterial Type Strains, Phase II (KMG-II): from individual species to whole genera.</title>
        <authorList>
            <person name="Goeker M."/>
        </authorList>
    </citation>
    <scope>NUCLEOTIDE SEQUENCE [LARGE SCALE GENOMIC DNA]</scope>
    <source>
        <strain evidence="3 4">DSM 14571</strain>
    </source>
</reference>
<dbReference type="EMBL" id="VNHK01000004">
    <property type="protein sequence ID" value="TYO92640.1"/>
    <property type="molecule type" value="Genomic_DNA"/>
</dbReference>
<dbReference type="RefSeq" id="WP_065080697.1">
    <property type="nucleotide sequence ID" value="NZ_CP040516.1"/>
</dbReference>
<evidence type="ECO:0000313" key="4">
    <source>
        <dbReference type="Proteomes" id="UP000324513"/>
    </source>
</evidence>
<feature type="region of interest" description="Disordered" evidence="1">
    <location>
        <begin position="36"/>
        <end position="68"/>
    </location>
</feature>
<dbReference type="Proteomes" id="UP001239265">
    <property type="component" value="Unassembled WGS sequence"/>
</dbReference>
<reference evidence="2 5" key="2">
    <citation type="submission" date="2023-06" db="EMBL/GenBank/DDBJ databases">
        <title>Nosocomial Elizabethkingia miricola genome.</title>
        <authorList>
            <person name="Morgado S."/>
            <person name="Fonseca E."/>
            <person name="Freitas F."/>
            <person name="Vicente A.C."/>
        </authorList>
    </citation>
    <scope>NUCLEOTIDE SEQUENCE [LARGE SCALE GENOMIC DNA]</scope>
    <source>
        <strain evidence="2 5">EM15</strain>
    </source>
</reference>
<dbReference type="AlphaFoldDB" id="A0ABD5B9T6"/>
<keyword evidence="4" id="KW-1185">Reference proteome</keyword>